<evidence type="ECO:0000313" key="1">
    <source>
        <dbReference type="EMBL" id="MBG6090548.1"/>
    </source>
</evidence>
<dbReference type="Proteomes" id="UP000614047">
    <property type="component" value="Unassembled WGS sequence"/>
</dbReference>
<evidence type="ECO:0000313" key="2">
    <source>
        <dbReference type="Proteomes" id="UP000614047"/>
    </source>
</evidence>
<accession>A0A931DPW0</accession>
<comment type="caution">
    <text evidence="1">The sequence shown here is derived from an EMBL/GenBank/DDBJ whole genome shotgun (WGS) entry which is preliminary data.</text>
</comment>
<evidence type="ECO:0008006" key="3">
    <source>
        <dbReference type="Google" id="ProtNLM"/>
    </source>
</evidence>
<dbReference type="SUPFAM" id="SSF47240">
    <property type="entry name" value="Ferritin-like"/>
    <property type="match status" value="1"/>
</dbReference>
<dbReference type="EMBL" id="JADOUA010000001">
    <property type="protein sequence ID" value="MBG6090548.1"/>
    <property type="molecule type" value="Genomic_DNA"/>
</dbReference>
<dbReference type="CDD" id="cd00657">
    <property type="entry name" value="Ferritin_like"/>
    <property type="match status" value="1"/>
</dbReference>
<dbReference type="InterPro" id="IPR009078">
    <property type="entry name" value="Ferritin-like_SF"/>
</dbReference>
<dbReference type="RefSeq" id="WP_197012998.1">
    <property type="nucleotide sequence ID" value="NZ_BAABES010000037.1"/>
</dbReference>
<dbReference type="Gene3D" id="1.10.620.20">
    <property type="entry name" value="Ribonucleotide Reductase, subunit A"/>
    <property type="match status" value="1"/>
</dbReference>
<name>A0A931DPW0_9ACTN</name>
<reference evidence="1" key="1">
    <citation type="submission" date="2020-11" db="EMBL/GenBank/DDBJ databases">
        <title>Sequencing the genomes of 1000 actinobacteria strains.</title>
        <authorList>
            <person name="Klenk H.-P."/>
        </authorList>
    </citation>
    <scope>NUCLEOTIDE SEQUENCE</scope>
    <source>
        <strain evidence="1">DSM 43175</strain>
    </source>
</reference>
<keyword evidence="2" id="KW-1185">Reference proteome</keyword>
<dbReference type="InterPro" id="IPR012348">
    <property type="entry name" value="RNR-like"/>
</dbReference>
<dbReference type="AlphaFoldDB" id="A0A931DPW0"/>
<gene>
    <name evidence="1" type="ORF">IW256_004661</name>
</gene>
<dbReference type="GO" id="GO:0016491">
    <property type="term" value="F:oxidoreductase activity"/>
    <property type="evidence" value="ECO:0007669"/>
    <property type="project" value="InterPro"/>
</dbReference>
<protein>
    <recommendedName>
        <fullName evidence="3">Ferritin-like domain-containing protein</fullName>
    </recommendedName>
</protein>
<proteinExistence type="predicted"/>
<sequence>MGLAVYSETVEGTNERFIEDARRSTWSPRDVAERALAKIDRNDPLLELTWNLASGSVYVEQVGLEAASVILTESPDAVAKLIGATAVGDEGRHSSVFAHYAERVGGAVAPPAEPIVDLSGGLLAMEYPAARMLAHTLLEGFAADEFFWFIRGLRSTGLADIYRLVRRDESRHVGLGMYYATRGGGLRGVRELEPEDLLAAEEFVVRYSDLDSIDGLVTRLLPGLEPGHVRRWMRHRHEKRMSMIFNVRDDRADLVRHRARHPVLS</sequence>
<organism evidence="1 2">
    <name type="scientific">Actinomadura viridis</name>
    <dbReference type="NCBI Taxonomy" id="58110"/>
    <lineage>
        <taxon>Bacteria</taxon>
        <taxon>Bacillati</taxon>
        <taxon>Actinomycetota</taxon>
        <taxon>Actinomycetes</taxon>
        <taxon>Streptosporangiales</taxon>
        <taxon>Thermomonosporaceae</taxon>
        <taxon>Actinomadura</taxon>
    </lineage>
</organism>